<accession>A0A0B0EP69</accession>
<organism evidence="2 3">
    <name type="scientific">Candidatus Scalindua brodae</name>
    <dbReference type="NCBI Taxonomy" id="237368"/>
    <lineage>
        <taxon>Bacteria</taxon>
        <taxon>Pseudomonadati</taxon>
        <taxon>Planctomycetota</taxon>
        <taxon>Candidatus Brocadiia</taxon>
        <taxon>Candidatus Brocadiales</taxon>
        <taxon>Candidatus Scalinduaceae</taxon>
        <taxon>Candidatus Scalindua</taxon>
    </lineage>
</organism>
<dbReference type="EMBL" id="JRYO01000085">
    <property type="protein sequence ID" value="KHE92883.1"/>
    <property type="molecule type" value="Genomic_DNA"/>
</dbReference>
<gene>
    <name evidence="2" type="ORF">SCABRO_01272</name>
</gene>
<evidence type="ECO:0000313" key="2">
    <source>
        <dbReference type="EMBL" id="KHE92883.1"/>
    </source>
</evidence>
<keyword evidence="1" id="KW-0812">Transmembrane</keyword>
<keyword evidence="1" id="KW-0472">Membrane</keyword>
<sequence length="165" mass="18625">MLVLSQGIVLEAALIIRSCSTIPGNITNFSDLIDFVCILGICFSLLQILILTAISLVLSLYLNTVSNLTICLFFFILCNTFSYILPIHCHSYMLVSIAATMCYMVFPDIQTLNMPVINEFTIGPSSFWQWSNVIRYIVYVSLHSTIYCAAVVWLAIFLFKRKEIA</sequence>
<feature type="transmembrane region" description="Helical" evidence="1">
    <location>
        <begin position="133"/>
        <end position="159"/>
    </location>
</feature>
<evidence type="ECO:0000256" key="1">
    <source>
        <dbReference type="SAM" id="Phobius"/>
    </source>
</evidence>
<name>A0A0B0EP69_9BACT</name>
<feature type="transmembrane region" description="Helical" evidence="1">
    <location>
        <begin position="35"/>
        <end position="61"/>
    </location>
</feature>
<feature type="transmembrane region" description="Helical" evidence="1">
    <location>
        <begin position="67"/>
        <end position="85"/>
    </location>
</feature>
<evidence type="ECO:0000313" key="3">
    <source>
        <dbReference type="Proteomes" id="UP000030652"/>
    </source>
</evidence>
<reference evidence="2 3" key="1">
    <citation type="submission" date="2014-10" db="EMBL/GenBank/DDBJ databases">
        <title>Draft genome of anammox bacterium scalindua brodae, obtained using differential coverage binning of sequence data from two enrichment reactors.</title>
        <authorList>
            <person name="Speth D.R."/>
            <person name="Russ L."/>
            <person name="Kartal B."/>
            <person name="Op den Camp H.J."/>
            <person name="Dutilh B.E."/>
            <person name="Jetten M.S."/>
        </authorList>
    </citation>
    <scope>NUCLEOTIDE SEQUENCE [LARGE SCALE GENOMIC DNA]</scope>
    <source>
        <strain evidence="2">RU1</strain>
    </source>
</reference>
<protein>
    <submittedName>
        <fullName evidence="2">Uncharacterized protein</fullName>
    </submittedName>
</protein>
<comment type="caution">
    <text evidence="2">The sequence shown here is derived from an EMBL/GenBank/DDBJ whole genome shotgun (WGS) entry which is preliminary data.</text>
</comment>
<dbReference type="Proteomes" id="UP000030652">
    <property type="component" value="Unassembled WGS sequence"/>
</dbReference>
<keyword evidence="1" id="KW-1133">Transmembrane helix</keyword>
<proteinExistence type="predicted"/>
<dbReference type="AlphaFoldDB" id="A0A0B0EP69"/>